<dbReference type="PIRSF" id="PIRSF000883">
    <property type="entry name" value="Pesterase_MJ0912"/>
    <property type="match status" value="1"/>
</dbReference>
<evidence type="ECO:0000313" key="4">
    <source>
        <dbReference type="Proteomes" id="UP000192936"/>
    </source>
</evidence>
<dbReference type="InterPro" id="IPR024654">
    <property type="entry name" value="Calcineurin-like_PHP_lpxH"/>
</dbReference>
<feature type="domain" description="Calcineurin-like phosphoesterase" evidence="2">
    <location>
        <begin position="1"/>
        <end position="213"/>
    </location>
</feature>
<evidence type="ECO:0000256" key="1">
    <source>
        <dbReference type="ARBA" id="ARBA00008950"/>
    </source>
</evidence>
<dbReference type="OrthoDB" id="9813918at2"/>
<dbReference type="RefSeq" id="WP_085083595.1">
    <property type="nucleotide sequence ID" value="NZ_FXAK01000002.1"/>
</dbReference>
<sequence>MKIALISDIHANLEALQATLDAIRAEGAERIVCLGDIVGYNTDAAACIALLRQAGAVCIAGNHDRAVTGAIGTEGFSGPAARAVAWTKERLDGESRAFLSALPLTAVVDGALVAVHGALHPEVGKELVRLDDDGKRRLSLQALLGHPSGARVCAFGHTHRAGLWEWRDGAVRAVPLDGGAELRADGLYLLNPGTVGEPRGADARASFASFDTARRRVTLHRVAYARRAALSKTRRAGLAPRFAAVPAPVRMKLIGILRVLGVYDWVKRALPRRVSSI</sequence>
<organism evidence="3 4">
    <name type="scientific">Azospirillum oryzae</name>
    <dbReference type="NCBI Taxonomy" id="286727"/>
    <lineage>
        <taxon>Bacteria</taxon>
        <taxon>Pseudomonadati</taxon>
        <taxon>Pseudomonadota</taxon>
        <taxon>Alphaproteobacteria</taxon>
        <taxon>Rhodospirillales</taxon>
        <taxon>Azospirillaceae</taxon>
        <taxon>Azospirillum</taxon>
    </lineage>
</organism>
<dbReference type="AlphaFoldDB" id="A0A1X7E8Q9"/>
<gene>
    <name evidence="3" type="ORF">SAMN02982917_1372</name>
</gene>
<dbReference type="STRING" id="286727.SAMN02982917_1372"/>
<protein>
    <submittedName>
        <fullName evidence="3">Predicted phosphodiesterase</fullName>
    </submittedName>
</protein>
<dbReference type="Gene3D" id="3.60.21.10">
    <property type="match status" value="1"/>
</dbReference>
<dbReference type="SUPFAM" id="SSF56300">
    <property type="entry name" value="Metallo-dependent phosphatases"/>
    <property type="match status" value="1"/>
</dbReference>
<reference evidence="3 4" key="1">
    <citation type="submission" date="2017-04" db="EMBL/GenBank/DDBJ databases">
        <authorList>
            <person name="Afonso C.L."/>
            <person name="Miller P.J."/>
            <person name="Scott M.A."/>
            <person name="Spackman E."/>
            <person name="Goraichik I."/>
            <person name="Dimitrov K.M."/>
            <person name="Suarez D.L."/>
            <person name="Swayne D.E."/>
        </authorList>
    </citation>
    <scope>NUCLEOTIDE SEQUENCE [LARGE SCALE GENOMIC DNA]</scope>
    <source>
        <strain evidence="3 4">A2P</strain>
    </source>
</reference>
<dbReference type="GO" id="GO:0005737">
    <property type="term" value="C:cytoplasm"/>
    <property type="evidence" value="ECO:0007669"/>
    <property type="project" value="TreeGrafter"/>
</dbReference>
<comment type="similarity">
    <text evidence="1">Belongs to the metallophosphoesterase superfamily. YfcE family.</text>
</comment>
<dbReference type="PANTHER" id="PTHR42850:SF2">
    <property type="entry name" value="BLL5683 PROTEIN"/>
    <property type="match status" value="1"/>
</dbReference>
<dbReference type="Proteomes" id="UP000192936">
    <property type="component" value="Unassembled WGS sequence"/>
</dbReference>
<dbReference type="InterPro" id="IPR029052">
    <property type="entry name" value="Metallo-depent_PP-like"/>
</dbReference>
<evidence type="ECO:0000259" key="2">
    <source>
        <dbReference type="Pfam" id="PF12850"/>
    </source>
</evidence>
<proteinExistence type="inferred from homology"/>
<dbReference type="Pfam" id="PF12850">
    <property type="entry name" value="Metallophos_2"/>
    <property type="match status" value="1"/>
</dbReference>
<dbReference type="PANTHER" id="PTHR42850">
    <property type="entry name" value="METALLOPHOSPHOESTERASE"/>
    <property type="match status" value="1"/>
</dbReference>
<dbReference type="InterPro" id="IPR050126">
    <property type="entry name" value="Ap4A_hydrolase"/>
</dbReference>
<name>A0A1X7E8Q9_9PROT</name>
<evidence type="ECO:0000313" key="3">
    <source>
        <dbReference type="EMBL" id="SMF29604.1"/>
    </source>
</evidence>
<dbReference type="GO" id="GO:0016791">
    <property type="term" value="F:phosphatase activity"/>
    <property type="evidence" value="ECO:0007669"/>
    <property type="project" value="TreeGrafter"/>
</dbReference>
<dbReference type="EMBL" id="FXAK01000002">
    <property type="protein sequence ID" value="SMF29604.1"/>
    <property type="molecule type" value="Genomic_DNA"/>
</dbReference>
<dbReference type="InterPro" id="IPR011152">
    <property type="entry name" value="Pesterase_MJ0912"/>
</dbReference>
<accession>A0A1X7E8Q9</accession>